<dbReference type="GO" id="GO:0006071">
    <property type="term" value="P:glycerol metabolic process"/>
    <property type="evidence" value="ECO:0007669"/>
    <property type="project" value="UniProtKB-UniRule"/>
</dbReference>
<dbReference type="Gene3D" id="3.20.20.70">
    <property type="entry name" value="Aldolase class I"/>
    <property type="match status" value="1"/>
</dbReference>
<dbReference type="FunFam" id="3.20.20.70:FF:000105">
    <property type="entry name" value="Glycerol uptake operon antiterminator regulatory protein"/>
    <property type="match status" value="1"/>
</dbReference>
<accession>A0A6H0WIT0</accession>
<dbReference type="Proteomes" id="UP000501914">
    <property type="component" value="Chromosome"/>
</dbReference>
<dbReference type="GO" id="GO:0001072">
    <property type="term" value="F:transcription antitermination factor activity, RNA binding"/>
    <property type="evidence" value="ECO:0007669"/>
    <property type="project" value="TreeGrafter"/>
</dbReference>
<dbReference type="Pfam" id="PF04309">
    <property type="entry name" value="G3P_antiterm"/>
    <property type="match status" value="1"/>
</dbReference>
<keyword evidence="3" id="KW-1185">Reference proteome</keyword>
<evidence type="ECO:0000256" key="1">
    <source>
        <dbReference type="PIRNR" id="PIRNR016897"/>
    </source>
</evidence>
<evidence type="ECO:0000313" key="2">
    <source>
        <dbReference type="EMBL" id="QIW79183.1"/>
    </source>
</evidence>
<reference evidence="2 3" key="1">
    <citation type="submission" date="2020-02" db="EMBL/GenBank/DDBJ databases">
        <title>Genome sequencing, annotation and comparative genomic analysis of Bacillus tequilensis EA-CB0015, an effective biological control agent against Pseudocercospora fijiensis in banana plants.</title>
        <authorList>
            <person name="Cuellar-Gaviria T.Z."/>
            <person name="Ju K.-S."/>
            <person name="Villegas-Escobar V."/>
        </authorList>
    </citation>
    <scope>NUCLEOTIDE SEQUENCE [LARGE SCALE GENOMIC DNA]</scope>
    <source>
        <strain evidence="2 3">EA-CB0015</strain>
    </source>
</reference>
<dbReference type="InterPro" id="IPR013785">
    <property type="entry name" value="Aldolase_TIM"/>
</dbReference>
<dbReference type="SUPFAM" id="SSF110391">
    <property type="entry name" value="GlpP-like"/>
    <property type="match status" value="1"/>
</dbReference>
<dbReference type="PIRSF" id="PIRSF016897">
    <property type="entry name" value="GlpP"/>
    <property type="match status" value="1"/>
</dbReference>
<dbReference type="KEGG" id="bteq:G4P54_04940"/>
<dbReference type="InterPro" id="IPR006699">
    <property type="entry name" value="GlpP"/>
</dbReference>
<name>A0A6H0WIT0_9BACI</name>
<sequence>MSFHNQPILPAIRNMKQFDEFLNSSFSYGVILDIHLGQLKGVIKEAQKHGKKMMVHVDLIQGIKHDEYGAEFICQDIKPAGIISTRSNVIAKAKQKKIYAIQRLFLLDTSAMEKSMEFIGKHKPDFIEVLPGIVPSLIQEIKEKTGIPIFAGGFIRTEEDVEQALKAGAVAVTTSNTKLWKRYENFLTKED</sequence>
<dbReference type="GO" id="GO:0003723">
    <property type="term" value="F:RNA binding"/>
    <property type="evidence" value="ECO:0007669"/>
    <property type="project" value="UniProtKB-KW"/>
</dbReference>
<dbReference type="PANTHER" id="PTHR35787">
    <property type="entry name" value="GLYCEROL UPTAKE OPERON ANTITERMINATOR REGULATORY PROTEIN"/>
    <property type="match status" value="1"/>
</dbReference>
<comment type="function">
    <text evidence="1">Regulates expression of the glpD operon. In the presence of glycerol 3-phosphate (G3P) causes antitermination of transcription of glpD at the inverted repeat of the leader region to enhance its transcription. Binds and stabilizes glpD leader mRNA.</text>
</comment>
<dbReference type="AlphaFoldDB" id="A0A6H0WIT0"/>
<gene>
    <name evidence="2" type="primary">glpP</name>
    <name evidence="2" type="ORF">G4P54_04940</name>
</gene>
<keyword evidence="1" id="KW-0804">Transcription</keyword>
<keyword evidence="1" id="KW-0694">RNA-binding</keyword>
<organism evidence="2 3">
    <name type="scientific">Bacillus tequilensis</name>
    <dbReference type="NCBI Taxonomy" id="227866"/>
    <lineage>
        <taxon>Bacteria</taxon>
        <taxon>Bacillati</taxon>
        <taxon>Bacillota</taxon>
        <taxon>Bacilli</taxon>
        <taxon>Bacillales</taxon>
        <taxon>Bacillaceae</taxon>
        <taxon>Bacillus</taxon>
    </lineage>
</organism>
<keyword evidence="1" id="KW-0805">Transcription regulation</keyword>
<evidence type="ECO:0000313" key="3">
    <source>
        <dbReference type="Proteomes" id="UP000501914"/>
    </source>
</evidence>
<dbReference type="EMBL" id="CP048852">
    <property type="protein sequence ID" value="QIW79183.1"/>
    <property type="molecule type" value="Genomic_DNA"/>
</dbReference>
<keyword evidence="1" id="KW-0319">Glycerol metabolism</keyword>
<dbReference type="RefSeq" id="WP_167871959.1">
    <property type="nucleotide sequence ID" value="NZ_CP048852.1"/>
</dbReference>
<dbReference type="PANTHER" id="PTHR35787:SF1">
    <property type="entry name" value="GLYCEROL UPTAKE OPERON ANTITERMINATOR REGULATORY PROTEIN"/>
    <property type="match status" value="1"/>
</dbReference>
<dbReference type="GO" id="GO:0045893">
    <property type="term" value="P:positive regulation of DNA-templated transcription"/>
    <property type="evidence" value="ECO:0007669"/>
    <property type="project" value="TreeGrafter"/>
</dbReference>
<proteinExistence type="predicted"/>
<protein>
    <recommendedName>
        <fullName evidence="1">Glycerol uptake operon antiterminator regulatory protein</fullName>
    </recommendedName>
</protein>